<gene>
    <name evidence="2" type="primary">soxD1</name>
    <name evidence="2" type="ordered locus">RSp0047</name>
</gene>
<keyword evidence="2" id="KW-0560">Oxidoreductase</keyword>
<keyword evidence="3" id="KW-1185">Reference proteome</keyword>
<dbReference type="InterPro" id="IPR038561">
    <property type="entry name" value="SoxD_sf"/>
</dbReference>
<evidence type="ECO:0000256" key="1">
    <source>
        <dbReference type="SAM" id="MobiDB-lite"/>
    </source>
</evidence>
<reference evidence="2 3" key="1">
    <citation type="journal article" date="2002" name="Nature">
        <title>Genome sequence of the plant pathogen Ralstonia solanacearum.</title>
        <authorList>
            <person name="Salanoubat M."/>
            <person name="Genin S."/>
            <person name="Artiguenave F."/>
            <person name="Gouzy J."/>
            <person name="Mangenot S."/>
            <person name="Arlat M."/>
            <person name="Billault A."/>
            <person name="Brottier P."/>
            <person name="Camus J.C."/>
            <person name="Cattolico L."/>
            <person name="Chandler M."/>
            <person name="Choisne N."/>
            <person name="Claudel-Renard C."/>
            <person name="Cunnac S."/>
            <person name="Demange N."/>
            <person name="Gaspin C."/>
            <person name="Lavie M."/>
            <person name="Moisan A."/>
            <person name="Robert C."/>
            <person name="Saurin W."/>
            <person name="Schiex T."/>
            <person name="Siguier P."/>
            <person name="Thebault P."/>
            <person name="Whalen M."/>
            <person name="Wincker P."/>
            <person name="Levy M."/>
            <person name="Weissenbach J."/>
            <person name="Boucher C.A."/>
        </authorList>
    </citation>
    <scope>NUCLEOTIDE SEQUENCE [LARGE SCALE GENOMIC DNA]</scope>
    <source>
        <strain evidence="3">ATCC BAA-1114 / GMI1000</strain>
    </source>
</reference>
<accession>Q8XTQ9</accession>
<dbReference type="EC" id="1.5.3.1" evidence="2"/>
<dbReference type="GO" id="GO:0046653">
    <property type="term" value="P:tetrahydrofolate metabolic process"/>
    <property type="evidence" value="ECO:0007669"/>
    <property type="project" value="InterPro"/>
</dbReference>
<dbReference type="Proteomes" id="UP000001436">
    <property type="component" value="Plasmid pGMI1000MP"/>
</dbReference>
<dbReference type="Pfam" id="PF04267">
    <property type="entry name" value="SoxD"/>
    <property type="match status" value="1"/>
</dbReference>
<dbReference type="eggNOG" id="COG4311">
    <property type="taxonomic scope" value="Bacteria"/>
</dbReference>
<dbReference type="Gene3D" id="3.30.2270.10">
    <property type="entry name" value="Folate-binding superfamily"/>
    <property type="match status" value="1"/>
</dbReference>
<dbReference type="HOGENOM" id="CLU_156359_1_1_4"/>
<dbReference type="RefSeq" id="WP_011003366.1">
    <property type="nucleotide sequence ID" value="NC_003296.1"/>
</dbReference>
<dbReference type="KEGG" id="rso:RSp0047"/>
<proteinExistence type="predicted"/>
<geneLocation type="plasmid" evidence="3">
    <name>megaplasmid Rsp</name>
</geneLocation>
<dbReference type="STRING" id="267608.RSp0047"/>
<dbReference type="EMBL" id="AL646053">
    <property type="protein sequence ID" value="CAD17198.1"/>
    <property type="molecule type" value="Genomic_DNA"/>
</dbReference>
<organism evidence="2 3">
    <name type="scientific">Ralstonia nicotianae (strain ATCC BAA-1114 / GMI1000)</name>
    <name type="common">Ralstonia solanacearum</name>
    <dbReference type="NCBI Taxonomy" id="267608"/>
    <lineage>
        <taxon>Bacteria</taxon>
        <taxon>Pseudomonadati</taxon>
        <taxon>Pseudomonadota</taxon>
        <taxon>Betaproteobacteria</taxon>
        <taxon>Burkholderiales</taxon>
        <taxon>Burkholderiaceae</taxon>
        <taxon>Ralstonia</taxon>
        <taxon>Ralstonia solanacearum species complex</taxon>
    </lineage>
</organism>
<dbReference type="PATRIC" id="fig|267608.8.peg.3530"/>
<dbReference type="InterPro" id="IPR006279">
    <property type="entry name" value="SoxD"/>
</dbReference>
<feature type="region of interest" description="Disordered" evidence="1">
    <location>
        <begin position="88"/>
        <end position="107"/>
    </location>
</feature>
<sequence length="107" mass="12140">MLLIECPWCGPRAESEFSCGGEADIARPLEPETLTDREWGDYLFMRENPRGVAREQWLHTQGCRRWFKVARDTVTYDIKGYEKFVGAQNSQAGGQPDVNAKQEGASK</sequence>
<dbReference type="EnsemblBacteria" id="CAD17198">
    <property type="protein sequence ID" value="CAD17198"/>
    <property type="gene ID" value="RSp0047"/>
</dbReference>
<evidence type="ECO:0000313" key="3">
    <source>
        <dbReference type="Proteomes" id="UP000001436"/>
    </source>
</evidence>
<dbReference type="GO" id="GO:0008115">
    <property type="term" value="F:sarcosine oxidase activity"/>
    <property type="evidence" value="ECO:0007669"/>
    <property type="project" value="UniProtKB-EC"/>
</dbReference>
<name>Q8XTQ9_RALN1</name>
<protein>
    <submittedName>
        <fullName evidence="2">Probable sarcosine oxidase (Delta subunit) oxidoreductase protein</fullName>
        <ecNumber evidence="2">1.5.3.1</ecNumber>
    </submittedName>
</protein>
<evidence type="ECO:0000313" key="2">
    <source>
        <dbReference type="EMBL" id="CAD17198.1"/>
    </source>
</evidence>
<dbReference type="AlphaFoldDB" id="Q8XTQ9"/>